<proteinExistence type="predicted"/>
<protein>
    <submittedName>
        <fullName evidence="1">Uncharacterized protein</fullName>
    </submittedName>
</protein>
<dbReference type="STRING" id="990371.SAMN05421813_10348"/>
<keyword evidence="2" id="KW-1185">Reference proteome</keyword>
<evidence type="ECO:0000313" key="1">
    <source>
        <dbReference type="EMBL" id="SDL86242.1"/>
    </source>
</evidence>
<gene>
    <name evidence="1" type="ORF">SAMN05421813_10348</name>
</gene>
<evidence type="ECO:0000313" key="2">
    <source>
        <dbReference type="Proteomes" id="UP000199226"/>
    </source>
</evidence>
<dbReference type="RefSeq" id="WP_090699566.1">
    <property type="nucleotide sequence ID" value="NZ_FNHH01000003.1"/>
</dbReference>
<dbReference type="OrthoDB" id="710556at2"/>
<organism evidence="1 2">
    <name type="scientific">Daejeonella rubra</name>
    <dbReference type="NCBI Taxonomy" id="990371"/>
    <lineage>
        <taxon>Bacteria</taxon>
        <taxon>Pseudomonadati</taxon>
        <taxon>Bacteroidota</taxon>
        <taxon>Sphingobacteriia</taxon>
        <taxon>Sphingobacteriales</taxon>
        <taxon>Sphingobacteriaceae</taxon>
        <taxon>Daejeonella</taxon>
    </lineage>
</organism>
<dbReference type="AlphaFoldDB" id="A0A1G9NI54"/>
<dbReference type="Proteomes" id="UP000199226">
    <property type="component" value="Unassembled WGS sequence"/>
</dbReference>
<sequence length="142" mass="15853">MDELVDKVVMVHPNLTQDPANRQGQTGSITNVVHENDEVFVRFDDNNIGLYSSDALFLLKPASLILESLRSAIYGIDYLDSKDIVGILDVYALQASGQIKEALKLAIRNETVRIASIVFVDDWIDRGYTDEQDRGQSPNIGR</sequence>
<name>A0A1G9NI54_9SPHI</name>
<reference evidence="2" key="1">
    <citation type="submission" date="2016-10" db="EMBL/GenBank/DDBJ databases">
        <authorList>
            <person name="Varghese N."/>
            <person name="Submissions S."/>
        </authorList>
    </citation>
    <scope>NUCLEOTIDE SEQUENCE [LARGE SCALE GENOMIC DNA]</scope>
    <source>
        <strain evidence="2">DSM 24536</strain>
    </source>
</reference>
<dbReference type="EMBL" id="FNHH01000003">
    <property type="protein sequence ID" value="SDL86242.1"/>
    <property type="molecule type" value="Genomic_DNA"/>
</dbReference>
<accession>A0A1G9NI54</accession>